<keyword evidence="5 7" id="KW-1133">Transmembrane helix</keyword>
<dbReference type="Proteomes" id="UP000254258">
    <property type="component" value="Unassembled WGS sequence"/>
</dbReference>
<evidence type="ECO:0000256" key="5">
    <source>
        <dbReference type="ARBA" id="ARBA00022989"/>
    </source>
</evidence>
<keyword evidence="6 7" id="KW-0472">Membrane</keyword>
<dbReference type="InterPro" id="IPR051907">
    <property type="entry name" value="DoxX-like_oxidoreductase"/>
</dbReference>
<evidence type="ECO:0000256" key="7">
    <source>
        <dbReference type="SAM" id="Phobius"/>
    </source>
</evidence>
<dbReference type="PANTHER" id="PTHR33452:SF1">
    <property type="entry name" value="INNER MEMBRANE PROTEIN YPHA-RELATED"/>
    <property type="match status" value="1"/>
</dbReference>
<feature type="transmembrane region" description="Helical" evidence="7">
    <location>
        <begin position="39"/>
        <end position="56"/>
    </location>
</feature>
<dbReference type="EMBL" id="QRBE01000013">
    <property type="protein sequence ID" value="RDS79454.1"/>
    <property type="molecule type" value="Genomic_DNA"/>
</dbReference>
<evidence type="ECO:0000256" key="3">
    <source>
        <dbReference type="ARBA" id="ARBA00022475"/>
    </source>
</evidence>
<feature type="transmembrane region" description="Helical" evidence="7">
    <location>
        <begin position="140"/>
        <end position="159"/>
    </location>
</feature>
<dbReference type="InterPro" id="IPR032808">
    <property type="entry name" value="DoxX"/>
</dbReference>
<dbReference type="Pfam" id="PF07681">
    <property type="entry name" value="DoxX"/>
    <property type="match status" value="1"/>
</dbReference>
<comment type="caution">
    <text evidence="8">The sequence shown here is derived from an EMBL/GenBank/DDBJ whole genome shotgun (WGS) entry which is preliminary data.</text>
</comment>
<keyword evidence="9" id="KW-1185">Reference proteome</keyword>
<feature type="transmembrane region" description="Helical" evidence="7">
    <location>
        <begin position="107"/>
        <end position="128"/>
    </location>
</feature>
<organism evidence="8 9">
    <name type="scientific">Dyella monticola</name>
    <dbReference type="NCBI Taxonomy" id="1927958"/>
    <lineage>
        <taxon>Bacteria</taxon>
        <taxon>Pseudomonadati</taxon>
        <taxon>Pseudomonadota</taxon>
        <taxon>Gammaproteobacteria</taxon>
        <taxon>Lysobacterales</taxon>
        <taxon>Rhodanobacteraceae</taxon>
        <taxon>Dyella</taxon>
    </lineage>
</organism>
<feature type="transmembrane region" description="Helical" evidence="7">
    <location>
        <begin position="76"/>
        <end position="100"/>
    </location>
</feature>
<evidence type="ECO:0000256" key="2">
    <source>
        <dbReference type="ARBA" id="ARBA00006679"/>
    </source>
</evidence>
<name>A0A370WTK2_9GAMM</name>
<sequence>MEGVGEPTHHAPTYFKGICAMRHFIATTASRALAVLDSVRWLGPLVVRLVFGYFWLETGIAKVHNLDGFTQRFVGWGIPYPSFSAALSAWTELLGGLLLMLGLFTRLVTIPMIINMIVAVTLVVSTNLMGLDDYVEADEVVYTLIFVWFLIAGPGKISLDTLVARALRIHTRD</sequence>
<comment type="similarity">
    <text evidence="2">Belongs to the DoxX family.</text>
</comment>
<evidence type="ECO:0000256" key="4">
    <source>
        <dbReference type="ARBA" id="ARBA00022692"/>
    </source>
</evidence>
<proteinExistence type="inferred from homology"/>
<keyword evidence="3" id="KW-1003">Cell membrane</keyword>
<evidence type="ECO:0000256" key="6">
    <source>
        <dbReference type="ARBA" id="ARBA00023136"/>
    </source>
</evidence>
<evidence type="ECO:0000313" key="9">
    <source>
        <dbReference type="Proteomes" id="UP000254258"/>
    </source>
</evidence>
<protein>
    <submittedName>
        <fullName evidence="8">DoxX family protein</fullName>
    </submittedName>
</protein>
<evidence type="ECO:0000256" key="1">
    <source>
        <dbReference type="ARBA" id="ARBA00004651"/>
    </source>
</evidence>
<accession>A0A370WTK2</accession>
<keyword evidence="4 7" id="KW-0812">Transmembrane</keyword>
<gene>
    <name evidence="8" type="ORF">DWU98_18030</name>
</gene>
<evidence type="ECO:0000313" key="8">
    <source>
        <dbReference type="EMBL" id="RDS79454.1"/>
    </source>
</evidence>
<dbReference type="AlphaFoldDB" id="A0A370WTK2"/>
<reference evidence="8 9" key="1">
    <citation type="submission" date="2018-07" db="EMBL/GenBank/DDBJ databases">
        <title>Dyella monticola sp. nov. and Dyella psychrodurans sp. nov. isolated from monsoon evergreen broad-leaved forest soil of Dinghu Mountain, China.</title>
        <authorList>
            <person name="Gao Z."/>
            <person name="Qiu L."/>
        </authorList>
    </citation>
    <scope>NUCLEOTIDE SEQUENCE [LARGE SCALE GENOMIC DNA]</scope>
    <source>
        <strain evidence="8 9">4G-K06</strain>
    </source>
</reference>
<dbReference type="PANTHER" id="PTHR33452">
    <property type="entry name" value="OXIDOREDUCTASE CATD-RELATED"/>
    <property type="match status" value="1"/>
</dbReference>
<dbReference type="GO" id="GO:0005886">
    <property type="term" value="C:plasma membrane"/>
    <property type="evidence" value="ECO:0007669"/>
    <property type="project" value="UniProtKB-SubCell"/>
</dbReference>
<comment type="subcellular location">
    <subcellularLocation>
        <location evidence="1">Cell membrane</location>
        <topology evidence="1">Multi-pass membrane protein</topology>
    </subcellularLocation>
</comment>
<dbReference type="OrthoDB" id="8228280at2"/>